<protein>
    <recommendedName>
        <fullName evidence="4">Secreted protein</fullName>
    </recommendedName>
</protein>
<reference evidence="2" key="2">
    <citation type="submission" date="2020-09" db="EMBL/GenBank/DDBJ databases">
        <authorList>
            <person name="Sun Q."/>
            <person name="Ohkuma M."/>
        </authorList>
    </citation>
    <scope>NUCLEOTIDE SEQUENCE</scope>
    <source>
        <strain evidence="2">JCM 4637</strain>
    </source>
</reference>
<dbReference type="RefSeq" id="WP_189824959.1">
    <property type="nucleotide sequence ID" value="NZ_BMVC01000008.1"/>
</dbReference>
<sequence>MSRTRTSLAALVLAVAGAIGTAAPALAADCPEHGTVIMSNETFDRYVAASPDEQRLIMEDPAYFEVWQNCLPPSHVERNAWGPGYVCLPEGAVQ</sequence>
<keyword evidence="1" id="KW-0732">Signal</keyword>
<evidence type="ECO:0008006" key="4">
    <source>
        <dbReference type="Google" id="ProtNLM"/>
    </source>
</evidence>
<feature type="chain" id="PRO_5037356140" description="Secreted protein" evidence="1">
    <location>
        <begin position="28"/>
        <end position="94"/>
    </location>
</feature>
<organism evidence="2 3">
    <name type="scientific">Streptomyces finlayi</name>
    <dbReference type="NCBI Taxonomy" id="67296"/>
    <lineage>
        <taxon>Bacteria</taxon>
        <taxon>Bacillati</taxon>
        <taxon>Actinomycetota</taxon>
        <taxon>Actinomycetes</taxon>
        <taxon>Kitasatosporales</taxon>
        <taxon>Streptomycetaceae</taxon>
        <taxon>Streptomyces</taxon>
    </lineage>
</organism>
<name>A0A919CBA2_9ACTN</name>
<evidence type="ECO:0000313" key="2">
    <source>
        <dbReference type="EMBL" id="GHC99718.1"/>
    </source>
</evidence>
<comment type="caution">
    <text evidence="2">The sequence shown here is derived from an EMBL/GenBank/DDBJ whole genome shotgun (WGS) entry which is preliminary data.</text>
</comment>
<accession>A0A919CBA2</accession>
<proteinExistence type="predicted"/>
<dbReference type="Proteomes" id="UP000638353">
    <property type="component" value="Unassembled WGS sequence"/>
</dbReference>
<feature type="signal peptide" evidence="1">
    <location>
        <begin position="1"/>
        <end position="27"/>
    </location>
</feature>
<dbReference type="EMBL" id="BMVC01000008">
    <property type="protein sequence ID" value="GHC99718.1"/>
    <property type="molecule type" value="Genomic_DNA"/>
</dbReference>
<reference evidence="2" key="1">
    <citation type="journal article" date="2014" name="Int. J. Syst. Evol. Microbiol.">
        <title>Complete genome sequence of Corynebacterium casei LMG S-19264T (=DSM 44701T), isolated from a smear-ripened cheese.</title>
        <authorList>
            <consortium name="US DOE Joint Genome Institute (JGI-PGF)"/>
            <person name="Walter F."/>
            <person name="Albersmeier A."/>
            <person name="Kalinowski J."/>
            <person name="Ruckert C."/>
        </authorList>
    </citation>
    <scope>NUCLEOTIDE SEQUENCE</scope>
    <source>
        <strain evidence="2">JCM 4637</strain>
    </source>
</reference>
<evidence type="ECO:0000256" key="1">
    <source>
        <dbReference type="SAM" id="SignalP"/>
    </source>
</evidence>
<dbReference type="AlphaFoldDB" id="A0A919CBA2"/>
<evidence type="ECO:0000313" key="3">
    <source>
        <dbReference type="Proteomes" id="UP000638353"/>
    </source>
</evidence>
<gene>
    <name evidence="2" type="ORF">GCM10010334_43560</name>
</gene>